<evidence type="ECO:0000256" key="10">
    <source>
        <dbReference type="ARBA" id="ARBA00023136"/>
    </source>
</evidence>
<keyword evidence="5" id="KW-0276">Fatty acid metabolism</keyword>
<evidence type="ECO:0000256" key="1">
    <source>
        <dbReference type="ARBA" id="ARBA00004141"/>
    </source>
</evidence>
<feature type="transmembrane region" description="Helical" evidence="12">
    <location>
        <begin position="205"/>
        <end position="225"/>
    </location>
</feature>
<feature type="transmembrane region" description="Helical" evidence="12">
    <location>
        <begin position="57"/>
        <end position="77"/>
    </location>
</feature>
<dbReference type="eggNOG" id="COG1398">
    <property type="taxonomic scope" value="Bacteria"/>
</dbReference>
<dbReference type="InterPro" id="IPR005804">
    <property type="entry name" value="FA_desaturase_dom"/>
</dbReference>
<dbReference type="EMBL" id="AEGR01000044">
    <property type="protein sequence ID" value="EGI77609.1"/>
    <property type="molecule type" value="Genomic_DNA"/>
</dbReference>
<protein>
    <submittedName>
        <fullName evidence="14">Stearoyl-CoA 9-desaturase</fullName>
    </submittedName>
</protein>
<keyword evidence="6 12" id="KW-1133">Transmembrane helix</keyword>
<evidence type="ECO:0000313" key="14">
    <source>
        <dbReference type="EMBL" id="EGI77609.1"/>
    </source>
</evidence>
<evidence type="ECO:0000256" key="7">
    <source>
        <dbReference type="ARBA" id="ARBA00023002"/>
    </source>
</evidence>
<organism evidence="14 15">
    <name type="scientific">Hylemonella gracilis ATCC 19624</name>
    <dbReference type="NCBI Taxonomy" id="887062"/>
    <lineage>
        <taxon>Bacteria</taxon>
        <taxon>Pseudomonadati</taxon>
        <taxon>Pseudomonadota</taxon>
        <taxon>Betaproteobacteria</taxon>
        <taxon>Burkholderiales</taxon>
        <taxon>Comamonadaceae</taxon>
        <taxon>Hylemonella</taxon>
    </lineage>
</organism>
<dbReference type="CDD" id="cd03505">
    <property type="entry name" value="Delta9-FADS-like"/>
    <property type="match status" value="1"/>
</dbReference>
<evidence type="ECO:0000256" key="12">
    <source>
        <dbReference type="SAM" id="Phobius"/>
    </source>
</evidence>
<feature type="domain" description="Fatty acid desaturase" evidence="13">
    <location>
        <begin position="59"/>
        <end position="286"/>
    </location>
</feature>
<evidence type="ECO:0000256" key="5">
    <source>
        <dbReference type="ARBA" id="ARBA00022832"/>
    </source>
</evidence>
<dbReference type="AlphaFoldDB" id="F3KRL0"/>
<dbReference type="Pfam" id="PF00487">
    <property type="entry name" value="FA_desaturase"/>
    <property type="match status" value="1"/>
</dbReference>
<evidence type="ECO:0000256" key="8">
    <source>
        <dbReference type="ARBA" id="ARBA00023004"/>
    </source>
</evidence>
<keyword evidence="15" id="KW-1185">Reference proteome</keyword>
<evidence type="ECO:0000256" key="11">
    <source>
        <dbReference type="ARBA" id="ARBA00023160"/>
    </source>
</evidence>
<comment type="caution">
    <text evidence="14">The sequence shown here is derived from an EMBL/GenBank/DDBJ whole genome shotgun (WGS) entry which is preliminary data.</text>
</comment>
<dbReference type="PANTHER" id="PTHR11351">
    <property type="entry name" value="ACYL-COA DESATURASE"/>
    <property type="match status" value="1"/>
</dbReference>
<evidence type="ECO:0000259" key="13">
    <source>
        <dbReference type="Pfam" id="PF00487"/>
    </source>
</evidence>
<sequence length="322" mass="36183">MRSLLAWFDNQYAPVTDTEPSDAQGAPARRVDWLRVLPFIGLHLGCLAAFWTGVSATALAVALALYAVRMFAITGFYHRYFAHKAFRASRPMQLVFALLGASAAQRGPLWWASHHRHHHAHADRETDAHSPHHQGLLWSHMGWFLARENFATRMAQVPDLARYPELRFLDRFDVLVPVLLGVGLYGTGEWLAAAWPALGTDGPMLLVWGFCISTVALYHATFLVNSMAHKIGSRRYAVRDTSRNNFWLALLTFGEGWHNNHHRYPGSARQGFYWWEIDLTYYGLRALSAVGLVRDLRPVPAAIRAGGRVEQPDHDDLPGGPA</sequence>
<keyword evidence="8" id="KW-0408">Iron</keyword>
<evidence type="ECO:0000256" key="6">
    <source>
        <dbReference type="ARBA" id="ARBA00022989"/>
    </source>
</evidence>
<evidence type="ECO:0000256" key="2">
    <source>
        <dbReference type="ARBA" id="ARBA00008749"/>
    </source>
</evidence>
<feature type="transmembrane region" description="Helical" evidence="12">
    <location>
        <begin position="33"/>
        <end position="51"/>
    </location>
</feature>
<dbReference type="Proteomes" id="UP000016368">
    <property type="component" value="Unassembled WGS sequence"/>
</dbReference>
<dbReference type="GO" id="GO:0016020">
    <property type="term" value="C:membrane"/>
    <property type="evidence" value="ECO:0007669"/>
    <property type="project" value="UniProtKB-SubCell"/>
</dbReference>
<dbReference type="STRING" id="887062.HGR_05444"/>
<dbReference type="PANTHER" id="PTHR11351:SF31">
    <property type="entry name" value="DESATURASE 1, ISOFORM A-RELATED"/>
    <property type="match status" value="1"/>
</dbReference>
<evidence type="ECO:0000256" key="3">
    <source>
        <dbReference type="ARBA" id="ARBA00022516"/>
    </source>
</evidence>
<dbReference type="GO" id="GO:0016717">
    <property type="term" value="F:oxidoreductase activity, acting on paired donors, with oxidation of a pair of donors resulting in the reduction of molecular oxygen to two molecules of water"/>
    <property type="evidence" value="ECO:0007669"/>
    <property type="project" value="InterPro"/>
</dbReference>
<comment type="subcellular location">
    <subcellularLocation>
        <location evidence="1">Membrane</location>
        <topology evidence="1">Multi-pass membrane protein</topology>
    </subcellularLocation>
</comment>
<reference evidence="14 15" key="1">
    <citation type="journal article" date="2011" name="EMBO J.">
        <title>Structural diversity of bacterial flagellar motors.</title>
        <authorList>
            <person name="Chen S."/>
            <person name="Beeby M."/>
            <person name="Murphy G.E."/>
            <person name="Leadbetter J.R."/>
            <person name="Hendrixson D.R."/>
            <person name="Briegel A."/>
            <person name="Li Z."/>
            <person name="Shi J."/>
            <person name="Tocheva E.I."/>
            <person name="Muller A."/>
            <person name="Dobro M.J."/>
            <person name="Jensen G.J."/>
        </authorList>
    </citation>
    <scope>NUCLEOTIDE SEQUENCE [LARGE SCALE GENOMIC DNA]</scope>
    <source>
        <strain evidence="14 15">ATCC 19624</strain>
    </source>
</reference>
<keyword evidence="9" id="KW-0443">Lipid metabolism</keyword>
<accession>F3KRL0</accession>
<evidence type="ECO:0000313" key="15">
    <source>
        <dbReference type="Proteomes" id="UP000016368"/>
    </source>
</evidence>
<gene>
    <name evidence="14" type="ORF">HGR_05444</name>
</gene>
<keyword evidence="4 12" id="KW-0812">Transmembrane</keyword>
<dbReference type="PRINTS" id="PR00075">
    <property type="entry name" value="FACDDSATRASE"/>
</dbReference>
<keyword evidence="10 12" id="KW-0472">Membrane</keyword>
<dbReference type="GO" id="GO:0006633">
    <property type="term" value="P:fatty acid biosynthetic process"/>
    <property type="evidence" value="ECO:0007669"/>
    <property type="project" value="UniProtKB-KW"/>
</dbReference>
<evidence type="ECO:0000256" key="4">
    <source>
        <dbReference type="ARBA" id="ARBA00022692"/>
    </source>
</evidence>
<evidence type="ECO:0000256" key="9">
    <source>
        <dbReference type="ARBA" id="ARBA00023098"/>
    </source>
</evidence>
<feature type="transmembrane region" description="Helical" evidence="12">
    <location>
        <begin position="172"/>
        <end position="193"/>
    </location>
</feature>
<keyword evidence="11" id="KW-0275">Fatty acid biosynthesis</keyword>
<proteinExistence type="inferred from homology"/>
<dbReference type="InterPro" id="IPR015876">
    <property type="entry name" value="Acyl-CoA_DS"/>
</dbReference>
<keyword evidence="3" id="KW-0444">Lipid biosynthesis</keyword>
<keyword evidence="7" id="KW-0560">Oxidoreductase</keyword>
<comment type="similarity">
    <text evidence="2">Belongs to the fatty acid desaturase type 2 family.</text>
</comment>
<dbReference type="RefSeq" id="WP_006297094.1">
    <property type="nucleotide sequence ID" value="NZ_AEGR01000044.1"/>
</dbReference>
<name>F3KRL0_9BURK</name>